<evidence type="ECO:0000313" key="1">
    <source>
        <dbReference type="EMBL" id="KAH9788656.1"/>
    </source>
</evidence>
<protein>
    <submittedName>
        <fullName evidence="1">Protein VASCULAR ASSOCIATED DEATH 1</fullName>
    </submittedName>
</protein>
<dbReference type="Proteomes" id="UP000829398">
    <property type="component" value="Chromosome 3"/>
</dbReference>
<proteinExistence type="predicted"/>
<sequence>MALVSASTERINLCGPTDPSSSRSTSEATSSANVSCAADPPDRNVQFSTSPIPNGDVEVQSSVTLRSEEYRQLFRLPSEEVLVQDFNCAFQESILLQKIIPFYEVTAVRRAKTAGIFPNAIEIFAAGKKYFFASFLSRDEAFKLITDGWLQHGSGSLASAEQQDSSSETSSPQNGPVVIEKVNCCSADPIAKSDSIIREEDLSSDSKLPANVEMTPVEMQDDNVEQDFEPVLDTDSLHPIKTSSWNIENSDAPKSLLGVEVLVVVASGNLLMYARIDKLDDGCRVHFDGCLVIGVPECYTKVAETNFQMKVEDFYSLFFSDDTVNFIESFHRKCGDKEFKCTSWHRHYEFGYSRDLSFQHPIKVYFGAKFGSCKETQKFRVYRNSHLVIETSQEVHDVPYGDYFRVEGLWDVMRDDGGSKEGCILRVYVNVAFSKKTVWKGKIVQSTLEECRDVYAMWIGMAHDVLKQKNLEKPEGWIVVDSEGGPAYSTVQNDDVHSERVVNTGETSERLCNADHRIRTLPITDSLDASQSVGNLLQGNLVDSAAIASLLRESMTKCCSFVKRQSGVSLILVIAFAVIFLMQVSILVLLNRPQHVHMASPPDYMGAGVGVGLGQRSAESIPWLERRMHYLKDEMLMVEARLERMWHEHAVLRAQLKDIEQLHKRE</sequence>
<organism evidence="1 2">
    <name type="scientific">Citrus sinensis</name>
    <name type="common">Sweet orange</name>
    <name type="synonym">Citrus aurantium var. sinensis</name>
    <dbReference type="NCBI Taxonomy" id="2711"/>
    <lineage>
        <taxon>Eukaryota</taxon>
        <taxon>Viridiplantae</taxon>
        <taxon>Streptophyta</taxon>
        <taxon>Embryophyta</taxon>
        <taxon>Tracheophyta</taxon>
        <taxon>Spermatophyta</taxon>
        <taxon>Magnoliopsida</taxon>
        <taxon>eudicotyledons</taxon>
        <taxon>Gunneridae</taxon>
        <taxon>Pentapetalae</taxon>
        <taxon>rosids</taxon>
        <taxon>malvids</taxon>
        <taxon>Sapindales</taxon>
        <taxon>Rutaceae</taxon>
        <taxon>Aurantioideae</taxon>
        <taxon>Citrus</taxon>
    </lineage>
</organism>
<name>A0ACB8MS75_CITSI</name>
<dbReference type="EMBL" id="CM039172">
    <property type="protein sequence ID" value="KAH9788656.1"/>
    <property type="molecule type" value="Genomic_DNA"/>
</dbReference>
<accession>A0ACB8MS75</accession>
<comment type="caution">
    <text evidence="1">The sequence shown here is derived from an EMBL/GenBank/DDBJ whole genome shotgun (WGS) entry which is preliminary data.</text>
</comment>
<evidence type="ECO:0000313" key="2">
    <source>
        <dbReference type="Proteomes" id="UP000829398"/>
    </source>
</evidence>
<keyword evidence="2" id="KW-1185">Reference proteome</keyword>
<gene>
    <name evidence="1" type="ORF">KPL71_010953</name>
</gene>
<reference evidence="2" key="1">
    <citation type="journal article" date="2023" name="Hortic. Res.">
        <title>A chromosome-level phased genome enabling allele-level studies in sweet orange: a case study on citrus Huanglongbing tolerance.</title>
        <authorList>
            <person name="Wu B."/>
            <person name="Yu Q."/>
            <person name="Deng Z."/>
            <person name="Duan Y."/>
            <person name="Luo F."/>
            <person name="Gmitter F. Jr."/>
        </authorList>
    </citation>
    <scope>NUCLEOTIDE SEQUENCE [LARGE SCALE GENOMIC DNA]</scope>
    <source>
        <strain evidence="2">cv. Valencia</strain>
    </source>
</reference>